<name>A0A7W8HHY0_9BURK</name>
<proteinExistence type="predicted"/>
<accession>A0A7W8HHY0</accession>
<dbReference type="NCBIfam" id="NF038122">
    <property type="entry name" value="metallo_LGF"/>
    <property type="match status" value="1"/>
</dbReference>
<reference evidence="2 3" key="1">
    <citation type="submission" date="2020-08" db="EMBL/GenBank/DDBJ databases">
        <title>Genomic Encyclopedia of Type Strains, Phase IV (KMG-IV): sequencing the most valuable type-strain genomes for metagenomic binning, comparative biology and taxonomic classification.</title>
        <authorList>
            <person name="Goeker M."/>
        </authorList>
    </citation>
    <scope>NUCLEOTIDE SEQUENCE [LARGE SCALE GENOMIC DNA]</scope>
    <source>
        <strain evidence="2 3">DSM 29781</strain>
    </source>
</reference>
<feature type="domain" description="Ice-binding protein C-terminal" evidence="1">
    <location>
        <begin position="303"/>
        <end position="326"/>
    </location>
</feature>
<sequence length="330" mass="34046">MSSTGNADADAGFQRAANFWQNIFIDPITVNVTADFRQLSPNVLGSAGSQSISTTYSAMRAALAADATSADDATMVAGLASGSTYSKLINGTTDSGGAAHLQTGISTLIMTTANAKALGLVAGDAAGQDAEITFSSAIDFDFDQSDGIGAGLWDFVGIAIHELGHAMGFISGVDVLDYNSGGPLAGWFSDADFSPDATTLDFTRCSQASRTAGAVMDWTIGRAAKDFAIDGNCTALVSDAWSTGQTHGDGRQASHWKDTNPSGFGVGIGIMDPTGVWDGHMNVVTARDVQAFDVIGWSLRVNAVPEPTSLLLVGSAFLGMGAVRRRARPA</sequence>
<evidence type="ECO:0000259" key="1">
    <source>
        <dbReference type="Pfam" id="PF07589"/>
    </source>
</evidence>
<dbReference type="EMBL" id="JACHGB010000004">
    <property type="protein sequence ID" value="MBB5272253.1"/>
    <property type="molecule type" value="Genomic_DNA"/>
</dbReference>
<dbReference type="RefSeq" id="WP_183967488.1">
    <property type="nucleotide sequence ID" value="NZ_BAABEW010000002.1"/>
</dbReference>
<protein>
    <recommendedName>
        <fullName evidence="1">Ice-binding protein C-terminal domain-containing protein</fullName>
    </recommendedName>
</protein>
<evidence type="ECO:0000313" key="3">
    <source>
        <dbReference type="Proteomes" id="UP000532440"/>
    </source>
</evidence>
<organism evidence="2 3">
    <name type="scientific">Quisquiliibacterium transsilvanicum</name>
    <dbReference type="NCBI Taxonomy" id="1549638"/>
    <lineage>
        <taxon>Bacteria</taxon>
        <taxon>Pseudomonadati</taxon>
        <taxon>Pseudomonadota</taxon>
        <taxon>Betaproteobacteria</taxon>
        <taxon>Burkholderiales</taxon>
        <taxon>Burkholderiaceae</taxon>
        <taxon>Quisquiliibacterium</taxon>
    </lineage>
</organism>
<dbReference type="Pfam" id="PF07589">
    <property type="entry name" value="PEP-CTERM"/>
    <property type="match status" value="1"/>
</dbReference>
<keyword evidence="3" id="KW-1185">Reference proteome</keyword>
<dbReference type="InterPro" id="IPR013424">
    <property type="entry name" value="Ice-binding_C"/>
</dbReference>
<gene>
    <name evidence="2" type="ORF">HNQ70_002267</name>
</gene>
<dbReference type="Proteomes" id="UP000532440">
    <property type="component" value="Unassembled WGS sequence"/>
</dbReference>
<dbReference type="NCBIfam" id="TIGR02595">
    <property type="entry name" value="PEP_CTERM"/>
    <property type="match status" value="1"/>
</dbReference>
<comment type="caution">
    <text evidence="2">The sequence shown here is derived from an EMBL/GenBank/DDBJ whole genome shotgun (WGS) entry which is preliminary data.</text>
</comment>
<dbReference type="SUPFAM" id="SSF55486">
    <property type="entry name" value="Metalloproteases ('zincins'), catalytic domain"/>
    <property type="match status" value="1"/>
</dbReference>
<dbReference type="AlphaFoldDB" id="A0A7W8HHY0"/>
<evidence type="ECO:0000313" key="2">
    <source>
        <dbReference type="EMBL" id="MBB5272253.1"/>
    </source>
</evidence>